<organism evidence="1">
    <name type="scientific">marine metagenome</name>
    <dbReference type="NCBI Taxonomy" id="408172"/>
    <lineage>
        <taxon>unclassified sequences</taxon>
        <taxon>metagenomes</taxon>
        <taxon>ecological metagenomes</taxon>
    </lineage>
</organism>
<protein>
    <submittedName>
        <fullName evidence="1">Uncharacterized protein</fullName>
    </submittedName>
</protein>
<name>A0A383D648_9ZZZZ</name>
<proteinExistence type="predicted"/>
<feature type="non-terminal residue" evidence="1">
    <location>
        <position position="1"/>
    </location>
</feature>
<reference evidence="1" key="1">
    <citation type="submission" date="2018-05" db="EMBL/GenBank/DDBJ databases">
        <authorList>
            <person name="Lanie J.A."/>
            <person name="Ng W.-L."/>
            <person name="Kazmierczak K.M."/>
            <person name="Andrzejewski T.M."/>
            <person name="Davidsen T.M."/>
            <person name="Wayne K.J."/>
            <person name="Tettelin H."/>
            <person name="Glass J.I."/>
            <person name="Rusch D."/>
            <person name="Podicherti R."/>
            <person name="Tsui H.-C.T."/>
            <person name="Winkler M.E."/>
        </authorList>
    </citation>
    <scope>NUCLEOTIDE SEQUENCE</scope>
</reference>
<dbReference type="EMBL" id="UINC01214515">
    <property type="protein sequence ID" value="SVE39780.1"/>
    <property type="molecule type" value="Genomic_DNA"/>
</dbReference>
<accession>A0A383D648</accession>
<gene>
    <name evidence="1" type="ORF">METZ01_LOCUS492634</name>
</gene>
<feature type="non-terminal residue" evidence="1">
    <location>
        <position position="237"/>
    </location>
</feature>
<sequence length="237" mass="28773">THEKKYRRVISRYEDELDLTPYQYTNDRPRFDYIYHAADITDETIENDIHRIQADLARTQFIQVYKYYRKRLDNYKNYLVAMRELYKCKTIENKDNKVEFYSNFPEMYQGIKLFHDAMNDAGKMRVHRDVLGKVLYIDWSEEGEADNTRRRDFEYFTDGTVSRLTDKINDEIVSETWFGENDIAENFINYIFSPSFIPQDYSYFTEVYYFQGKPSAYKFTTMNDHVIGTIYREFDEK</sequence>
<evidence type="ECO:0000313" key="1">
    <source>
        <dbReference type="EMBL" id="SVE39780.1"/>
    </source>
</evidence>
<dbReference type="AlphaFoldDB" id="A0A383D648"/>